<evidence type="ECO:0000313" key="3">
    <source>
        <dbReference type="Proteomes" id="UP000078596"/>
    </source>
</evidence>
<dbReference type="PANTHER" id="PTHR35399:SF2">
    <property type="entry name" value="DUF839 DOMAIN-CONTAINING PROTEIN"/>
    <property type="match status" value="1"/>
</dbReference>
<evidence type="ECO:0000313" key="2">
    <source>
        <dbReference type="EMBL" id="ANJ67693.1"/>
    </source>
</evidence>
<keyword evidence="3" id="KW-1185">Reference proteome</keyword>
<evidence type="ECO:0000256" key="1">
    <source>
        <dbReference type="SAM" id="SignalP"/>
    </source>
</evidence>
<dbReference type="PROSITE" id="PS51257">
    <property type="entry name" value="PROKAR_LIPOPROTEIN"/>
    <property type="match status" value="1"/>
</dbReference>
<dbReference type="AlphaFoldDB" id="A0A191ZIL3"/>
<name>A0A191ZIL3_9GAMM</name>
<dbReference type="OrthoDB" id="9801383at2"/>
<accession>A0A191ZIL3</accession>
<dbReference type="Pfam" id="PF05787">
    <property type="entry name" value="PhoX"/>
    <property type="match status" value="1"/>
</dbReference>
<dbReference type="KEGG" id="haz:A9404_10170"/>
<organism evidence="2 3">
    <name type="scientific">Halothiobacillus diazotrophicus</name>
    <dbReference type="NCBI Taxonomy" id="1860122"/>
    <lineage>
        <taxon>Bacteria</taxon>
        <taxon>Pseudomonadati</taxon>
        <taxon>Pseudomonadota</taxon>
        <taxon>Gammaproteobacteria</taxon>
        <taxon>Chromatiales</taxon>
        <taxon>Halothiobacillaceae</taxon>
        <taxon>Halothiobacillus</taxon>
    </lineage>
</organism>
<protein>
    <recommendedName>
        <fullName evidence="4">Alkaline phosphatase</fullName>
    </recommendedName>
</protein>
<gene>
    <name evidence="2" type="ORF">A9404_10170</name>
</gene>
<dbReference type="PANTHER" id="PTHR35399">
    <property type="entry name" value="SLR8030 PROTEIN"/>
    <property type="match status" value="1"/>
</dbReference>
<feature type="signal peptide" evidence="1">
    <location>
        <begin position="1"/>
        <end position="20"/>
    </location>
</feature>
<sequence>MKKNVIALAVAGALAVGLYGCNSSNDPAPSAAAPAATPATAVSVEFSSTPVAATDVQMLDNYTASVATVTFSDGSKKDFPLTYETLFKNTDMIADVNGTKYAAGQLYDVNMKPILDPNKDPVIAETPDANSLLNVGGKLYLVNHWEYDDILADGQTAYKAPNWYTRMPMEMSVSALSQAADGKLTVTSQKPVDFATIQGGWIFCAGGPTPWNTHLGGEEDYDLYYVPGENKYSATQAGLKALTDVYFNGMQTANPYQYGFPVEVAVQKDGTRTVIKHYEMGRGTWELARFTADGRTAFYGDDGSYSGLFMFVGDKANDPKSGGTIYAAKWNQTSADGSDGGTANITWIKLGHGTYTEIKALVDSGITIGDIFDTALTAVAGYVPTRAGSSQTIWLKLKPGMEQAAAFLETRRYAAYLGATTEFTKGEGVTFNEKDKKMYYAVSYIKGSMLANDGGPVDDIRLKGNNAGATYTFDMEANQKDSKGASIASDYVPVRAYVEPMLLGKPIAADANGNKADLDTVANTDNLFFSEKMRTLFIGEDSGNHVNNYLWAYNVDTKKLSRILSLAAGAESTGLQVVDDMNGFAYIMSNNQHQGDWISSQNPALTTALEAKAVELYGKNSYGVANYRLTAHVGYLRGLPPIK</sequence>
<dbReference type="EMBL" id="CP016027">
    <property type="protein sequence ID" value="ANJ67693.1"/>
    <property type="molecule type" value="Genomic_DNA"/>
</dbReference>
<dbReference type="RefSeq" id="WP_066101062.1">
    <property type="nucleotide sequence ID" value="NZ_CP016027.1"/>
</dbReference>
<dbReference type="Proteomes" id="UP000078596">
    <property type="component" value="Chromosome"/>
</dbReference>
<proteinExistence type="predicted"/>
<keyword evidence="1" id="KW-0732">Signal</keyword>
<dbReference type="InterPro" id="IPR008557">
    <property type="entry name" value="PhoX"/>
</dbReference>
<reference evidence="2 3" key="1">
    <citation type="submission" date="2016-06" db="EMBL/GenBank/DDBJ databases">
        <title>Insight into the functional genes involving in sulfur oxidation in Pearl River water.</title>
        <authorList>
            <person name="Luo J."/>
            <person name="Tan X."/>
            <person name="Lin W."/>
        </authorList>
    </citation>
    <scope>NUCLEOTIDE SEQUENCE [LARGE SCALE GENOMIC DNA]</scope>
    <source>
        <strain evidence="2 3">LS2</strain>
    </source>
</reference>
<evidence type="ECO:0008006" key="4">
    <source>
        <dbReference type="Google" id="ProtNLM"/>
    </source>
</evidence>
<feature type="chain" id="PRO_5008250442" description="Alkaline phosphatase" evidence="1">
    <location>
        <begin position="21"/>
        <end position="643"/>
    </location>
</feature>